<dbReference type="CDD" id="cd03784">
    <property type="entry name" value="GT1_Gtf-like"/>
    <property type="match status" value="1"/>
</dbReference>
<evidence type="ECO:0000313" key="10">
    <source>
        <dbReference type="Proteomes" id="UP000077755"/>
    </source>
</evidence>
<evidence type="ECO:0000256" key="1">
    <source>
        <dbReference type="ARBA" id="ARBA00004721"/>
    </source>
</evidence>
<evidence type="ECO:0000256" key="4">
    <source>
        <dbReference type="ARBA" id="ARBA00022679"/>
    </source>
</evidence>
<dbReference type="EC" id="2.4.1.-" evidence="8"/>
<evidence type="ECO:0000256" key="2">
    <source>
        <dbReference type="ARBA" id="ARBA00009995"/>
    </source>
</evidence>
<evidence type="ECO:0000256" key="6">
    <source>
        <dbReference type="ARBA" id="ARBA00051827"/>
    </source>
</evidence>
<keyword evidence="5" id="KW-0414">Isoprene biosynthesis</keyword>
<dbReference type="PROSITE" id="PS00375">
    <property type="entry name" value="UDPGT"/>
    <property type="match status" value="1"/>
</dbReference>
<name>A0AAF1BAH7_DAUCS</name>
<dbReference type="Pfam" id="PF00201">
    <property type="entry name" value="UDPGT"/>
    <property type="match status" value="1"/>
</dbReference>
<proteinExistence type="inferred from homology"/>
<comment type="similarity">
    <text evidence="2 7">Belongs to the UDP-glycosyltransferase family.</text>
</comment>
<dbReference type="FunFam" id="3.40.50.2000:FF:000040">
    <property type="entry name" value="UDP-glycosyltransferase 76C1"/>
    <property type="match status" value="1"/>
</dbReference>
<dbReference type="SUPFAM" id="SSF53756">
    <property type="entry name" value="UDP-Glycosyltransferase/glycogen phosphorylase"/>
    <property type="match status" value="1"/>
</dbReference>
<dbReference type="GO" id="GO:0080043">
    <property type="term" value="F:quercetin 3-O-glucosyltransferase activity"/>
    <property type="evidence" value="ECO:0007669"/>
    <property type="project" value="TreeGrafter"/>
</dbReference>
<organism evidence="9 10">
    <name type="scientific">Daucus carota subsp. sativus</name>
    <name type="common">Carrot</name>
    <dbReference type="NCBI Taxonomy" id="79200"/>
    <lineage>
        <taxon>Eukaryota</taxon>
        <taxon>Viridiplantae</taxon>
        <taxon>Streptophyta</taxon>
        <taxon>Embryophyta</taxon>
        <taxon>Tracheophyta</taxon>
        <taxon>Spermatophyta</taxon>
        <taxon>Magnoliopsida</taxon>
        <taxon>eudicotyledons</taxon>
        <taxon>Gunneridae</taxon>
        <taxon>Pentapetalae</taxon>
        <taxon>asterids</taxon>
        <taxon>campanulids</taxon>
        <taxon>Apiales</taxon>
        <taxon>Apiaceae</taxon>
        <taxon>Apioideae</taxon>
        <taxon>Scandiceae</taxon>
        <taxon>Daucinae</taxon>
        <taxon>Daucus</taxon>
        <taxon>Daucus sect. Daucus</taxon>
    </lineage>
</organism>
<reference evidence="9" key="2">
    <citation type="submission" date="2022-03" db="EMBL/GenBank/DDBJ databases">
        <title>Draft title - Genomic analysis of global carrot germplasm unveils the trajectory of domestication and the origin of high carotenoid orange carrot.</title>
        <authorList>
            <person name="Iorizzo M."/>
            <person name="Ellison S."/>
            <person name="Senalik D."/>
            <person name="Macko-Podgorni A."/>
            <person name="Grzebelus D."/>
            <person name="Bostan H."/>
            <person name="Rolling W."/>
            <person name="Curaba J."/>
            <person name="Simon P."/>
        </authorList>
    </citation>
    <scope>NUCLEOTIDE SEQUENCE</scope>
    <source>
        <tissue evidence="9">Leaf</tissue>
    </source>
</reference>
<dbReference type="FunFam" id="3.40.50.2000:FF:000065">
    <property type="entry name" value="Glycosyltransferase"/>
    <property type="match status" value="1"/>
</dbReference>
<keyword evidence="3 7" id="KW-0328">Glycosyltransferase</keyword>
<evidence type="ECO:0000256" key="7">
    <source>
        <dbReference type="RuleBase" id="RU003718"/>
    </source>
</evidence>
<protein>
    <recommendedName>
        <fullName evidence="8">Glycosyltransferase</fullName>
        <ecNumber evidence="8">2.4.1.-</ecNumber>
    </recommendedName>
</protein>
<dbReference type="PANTHER" id="PTHR11926:SF1392">
    <property type="entry name" value="GLYCOSYLTRANSFERASE"/>
    <property type="match status" value="1"/>
</dbReference>
<dbReference type="Proteomes" id="UP000077755">
    <property type="component" value="Chromosome 8"/>
</dbReference>
<comment type="catalytic activity">
    <reaction evidence="6">
        <text>7-deoxyloganetate + UDP-alpha-D-glucose = 7-deoxyloganate + UDP + H(+)</text>
        <dbReference type="Rhea" id="RHEA:39895"/>
        <dbReference type="ChEBI" id="CHEBI:15378"/>
        <dbReference type="ChEBI" id="CHEBI:58223"/>
        <dbReference type="ChEBI" id="CHEBI:58885"/>
        <dbReference type="ChEBI" id="CHEBI:76844"/>
        <dbReference type="ChEBI" id="CHEBI:76846"/>
        <dbReference type="EC" id="2.4.1.323"/>
    </reaction>
</comment>
<dbReference type="GO" id="GO:0008299">
    <property type="term" value="P:isoprenoid biosynthetic process"/>
    <property type="evidence" value="ECO:0007669"/>
    <property type="project" value="UniProtKB-KW"/>
</dbReference>
<evidence type="ECO:0000256" key="3">
    <source>
        <dbReference type="ARBA" id="ARBA00022676"/>
    </source>
</evidence>
<gene>
    <name evidence="9" type="ORF">DCAR_0831943</name>
</gene>
<keyword evidence="4 7" id="KW-0808">Transferase</keyword>
<dbReference type="InterPro" id="IPR002213">
    <property type="entry name" value="UDP_glucos_trans"/>
</dbReference>
<dbReference type="PANTHER" id="PTHR11926">
    <property type="entry name" value="GLUCOSYL/GLUCURONOSYL TRANSFERASES"/>
    <property type="match status" value="1"/>
</dbReference>
<dbReference type="GO" id="GO:0080044">
    <property type="term" value="F:quercetin 7-O-glucosyltransferase activity"/>
    <property type="evidence" value="ECO:0007669"/>
    <property type="project" value="TreeGrafter"/>
</dbReference>
<accession>A0AAF1BAH7</accession>
<evidence type="ECO:0000256" key="5">
    <source>
        <dbReference type="ARBA" id="ARBA00023229"/>
    </source>
</evidence>
<evidence type="ECO:0000256" key="8">
    <source>
        <dbReference type="RuleBase" id="RU362057"/>
    </source>
</evidence>
<dbReference type="GO" id="GO:0102970">
    <property type="term" value="F:7-deoxyloganetic acid glucosyltransferase activity"/>
    <property type="evidence" value="ECO:0007669"/>
    <property type="project" value="UniProtKB-EC"/>
</dbReference>
<dbReference type="EMBL" id="CP093350">
    <property type="protein sequence ID" value="WOH12439.1"/>
    <property type="molecule type" value="Genomic_DNA"/>
</dbReference>
<dbReference type="InterPro" id="IPR035595">
    <property type="entry name" value="UDP_glycos_trans_CS"/>
</dbReference>
<keyword evidence="10" id="KW-1185">Reference proteome</keyword>
<evidence type="ECO:0000313" key="9">
    <source>
        <dbReference type="EMBL" id="WOH12439.1"/>
    </source>
</evidence>
<sequence length="481" mass="54058">MAKLTSSQPHVVIFPFPVQGHINSMLKLTELLCLANIHVTYLLTVQTHARLLANTNVVSRYTKYPGFRFQTLPESVSDGNAQSMDILLNLYNSLKTAKGFFRDLLVSEGLKNPVTCIITDGVMRFTLDVGEEIGVPVIYFRTISACSFWSYFCMNKLVEAAECPFKGNDMDFPIKSVPGMESFLRRRDLPSLFRVADINDTGFQMWLTETQQTVRAQALILNTFEALEGPILSQLRTQIPNIYTIGPLHAHLKAYTKLEPASSPLSQSNSLWEEDRGCIKWLEDQPLKSVIYVSFGSLAMVTKEQLMEFWHGLVNSGYRFLWVMRPDSITGPEGGQEIPAELEEGTKTRGHMVNWAPQEEVLAHPAIGGFLTHSGWNSTLESICEGVPTICWPYFADQQINSRFVGEVWKIGLDIKDTCDRVIIEKAVKDLMRDRNEEFSKSAIEMAKLASKAVNEGGSSRSNLNKLIEDIKSMCNLSQHA</sequence>
<comment type="pathway">
    <text evidence="1">Secondary metabolite biosynthesis; terpenoid biosynthesis.</text>
</comment>
<dbReference type="KEGG" id="dcr:108199837"/>
<dbReference type="AlphaFoldDB" id="A0AAF1BAH7"/>
<dbReference type="Gene3D" id="3.40.50.2000">
    <property type="entry name" value="Glycogen Phosphorylase B"/>
    <property type="match status" value="2"/>
</dbReference>
<reference evidence="9" key="1">
    <citation type="journal article" date="2016" name="Nat. Genet.">
        <title>A high-quality carrot genome assembly provides new insights into carotenoid accumulation and asterid genome evolution.</title>
        <authorList>
            <person name="Iorizzo M."/>
            <person name="Ellison S."/>
            <person name="Senalik D."/>
            <person name="Zeng P."/>
            <person name="Satapoomin P."/>
            <person name="Huang J."/>
            <person name="Bowman M."/>
            <person name="Iovene M."/>
            <person name="Sanseverino W."/>
            <person name="Cavagnaro P."/>
            <person name="Yildiz M."/>
            <person name="Macko-Podgorni A."/>
            <person name="Moranska E."/>
            <person name="Grzebelus E."/>
            <person name="Grzebelus D."/>
            <person name="Ashrafi H."/>
            <person name="Zheng Z."/>
            <person name="Cheng S."/>
            <person name="Spooner D."/>
            <person name="Van Deynze A."/>
            <person name="Simon P."/>
        </authorList>
    </citation>
    <scope>NUCLEOTIDE SEQUENCE</scope>
    <source>
        <tissue evidence="9">Leaf</tissue>
    </source>
</reference>